<protein>
    <recommendedName>
        <fullName evidence="4">SET domain-containing protein</fullName>
    </recommendedName>
</protein>
<dbReference type="KEGG" id="mng:MNEG_8734"/>
<reference evidence="2 3" key="1">
    <citation type="journal article" date="2013" name="BMC Genomics">
        <title>Reconstruction of the lipid metabolism for the microalga Monoraphidium neglectum from its genome sequence reveals characteristics suitable for biofuel production.</title>
        <authorList>
            <person name="Bogen C."/>
            <person name="Al-Dilaimi A."/>
            <person name="Albersmeier A."/>
            <person name="Wichmann J."/>
            <person name="Grundmann M."/>
            <person name="Rupp O."/>
            <person name="Lauersen K.J."/>
            <person name="Blifernez-Klassen O."/>
            <person name="Kalinowski J."/>
            <person name="Goesmann A."/>
            <person name="Mussgnug J.H."/>
            <person name="Kruse O."/>
        </authorList>
    </citation>
    <scope>NUCLEOTIDE SEQUENCE [LARGE SCALE GENOMIC DNA]</scope>
    <source>
        <strain evidence="2 3">SAG 48.87</strain>
    </source>
</reference>
<feature type="compositionally biased region" description="Gly residues" evidence="1">
    <location>
        <begin position="200"/>
        <end position="214"/>
    </location>
</feature>
<dbReference type="AlphaFoldDB" id="A0A0D2MET3"/>
<gene>
    <name evidence="2" type="ORF">MNEG_8734</name>
</gene>
<proteinExistence type="predicted"/>
<organism evidence="2 3">
    <name type="scientific">Monoraphidium neglectum</name>
    <dbReference type="NCBI Taxonomy" id="145388"/>
    <lineage>
        <taxon>Eukaryota</taxon>
        <taxon>Viridiplantae</taxon>
        <taxon>Chlorophyta</taxon>
        <taxon>core chlorophytes</taxon>
        <taxon>Chlorophyceae</taxon>
        <taxon>CS clade</taxon>
        <taxon>Sphaeropleales</taxon>
        <taxon>Selenastraceae</taxon>
        <taxon>Monoraphidium</taxon>
    </lineage>
</organism>
<feature type="compositionally biased region" description="Gly residues" evidence="1">
    <location>
        <begin position="124"/>
        <end position="137"/>
    </location>
</feature>
<feature type="region of interest" description="Disordered" evidence="1">
    <location>
        <begin position="200"/>
        <end position="280"/>
    </location>
</feature>
<evidence type="ECO:0000313" key="2">
    <source>
        <dbReference type="EMBL" id="KIY99226.1"/>
    </source>
</evidence>
<dbReference type="STRING" id="145388.A0A0D2MET3"/>
<dbReference type="Gene3D" id="2.170.270.10">
    <property type="entry name" value="SET domain"/>
    <property type="match status" value="1"/>
</dbReference>
<accession>A0A0D2MET3</accession>
<dbReference type="CDD" id="cd20071">
    <property type="entry name" value="SET_SMYD"/>
    <property type="match status" value="1"/>
</dbReference>
<evidence type="ECO:0000256" key="1">
    <source>
        <dbReference type="SAM" id="MobiDB-lite"/>
    </source>
</evidence>
<dbReference type="GeneID" id="25741609"/>
<dbReference type="SUPFAM" id="SSF82199">
    <property type="entry name" value="SET domain"/>
    <property type="match status" value="1"/>
</dbReference>
<sequence length="334" mass="34752">MALRALAAHSPADGRYNALLQLDGAPDAAALQQARQLRPLLAAAIGDPSCLGAPEEELAALLRKEQLNSYGIMAPPGPAGERRVRGGGVYPRCSLINHECAPNAARFDAFDAAGPAGGASSSSSGGGGGGDGGGVLSSGGGYPLSTAVSIRAMHDLPEGTEIVQSYFPLNWDLRERRRQAREVYGFECCCPRCLAEAAPGWGGASGESGSGSGSGSEWETEDGEEDGADEMEHERQAAASGGDQQQQQQQQQHYHHQQQQHEVAAGTGPGSSGGTGDDRGPLDPTYLQLFLLKYMCPRKACFGTMAAVLGSDLCECNVCGGRRSEAEFLAELEG</sequence>
<feature type="region of interest" description="Disordered" evidence="1">
    <location>
        <begin position="115"/>
        <end position="137"/>
    </location>
</feature>
<evidence type="ECO:0008006" key="4">
    <source>
        <dbReference type="Google" id="ProtNLM"/>
    </source>
</evidence>
<keyword evidence="3" id="KW-1185">Reference proteome</keyword>
<evidence type="ECO:0000313" key="3">
    <source>
        <dbReference type="Proteomes" id="UP000054498"/>
    </source>
</evidence>
<dbReference type="EMBL" id="KK101912">
    <property type="protein sequence ID" value="KIY99226.1"/>
    <property type="molecule type" value="Genomic_DNA"/>
</dbReference>
<dbReference type="PANTHER" id="PTHR47420">
    <property type="entry name" value="HISTONE-LYSINE N-METHYLTRANSFERASE ASHR2"/>
    <property type="match status" value="1"/>
</dbReference>
<dbReference type="PANTHER" id="PTHR47420:SF3">
    <property type="entry name" value="HISTONE-LYSINE N-METHYLTRANSFERASE ASHR2"/>
    <property type="match status" value="1"/>
</dbReference>
<feature type="compositionally biased region" description="Acidic residues" evidence="1">
    <location>
        <begin position="218"/>
        <end position="229"/>
    </location>
</feature>
<dbReference type="InterPro" id="IPR046341">
    <property type="entry name" value="SET_dom_sf"/>
</dbReference>
<dbReference type="OrthoDB" id="265717at2759"/>
<dbReference type="RefSeq" id="XP_013898246.1">
    <property type="nucleotide sequence ID" value="XM_014042792.1"/>
</dbReference>
<name>A0A0D2MET3_9CHLO</name>
<dbReference type="Proteomes" id="UP000054498">
    <property type="component" value="Unassembled WGS sequence"/>
</dbReference>
<dbReference type="InterPro" id="IPR044238">
    <property type="entry name" value="ASHR2-like"/>
</dbReference>